<dbReference type="Pfam" id="PF02687">
    <property type="entry name" value="FtsX"/>
    <property type="match status" value="1"/>
</dbReference>
<dbReference type="InterPro" id="IPR050250">
    <property type="entry name" value="Macrolide_Exporter_MacB"/>
</dbReference>
<evidence type="ECO:0000259" key="8">
    <source>
        <dbReference type="Pfam" id="PF02687"/>
    </source>
</evidence>
<keyword evidence="2" id="KW-1003">Cell membrane</keyword>
<feature type="transmembrane region" description="Helical" evidence="7">
    <location>
        <begin position="332"/>
        <end position="354"/>
    </location>
</feature>
<feature type="transmembrane region" description="Helical" evidence="7">
    <location>
        <begin position="374"/>
        <end position="396"/>
    </location>
</feature>
<name>A0ABW8I8K3_9BACI</name>
<comment type="subcellular location">
    <subcellularLocation>
        <location evidence="1">Cell membrane</location>
        <topology evidence="1">Multi-pass membrane protein</topology>
    </subcellularLocation>
</comment>
<dbReference type="InterPro" id="IPR003838">
    <property type="entry name" value="ABC3_permease_C"/>
</dbReference>
<evidence type="ECO:0000256" key="1">
    <source>
        <dbReference type="ARBA" id="ARBA00004651"/>
    </source>
</evidence>
<keyword evidence="3 7" id="KW-0812">Transmembrane</keyword>
<dbReference type="Pfam" id="PF12704">
    <property type="entry name" value="MacB_PCD"/>
    <property type="match status" value="1"/>
</dbReference>
<dbReference type="RefSeq" id="WP_404316153.1">
    <property type="nucleotide sequence ID" value="NZ_JAUIYO010000003.1"/>
</dbReference>
<comment type="caution">
    <text evidence="10">The sequence shown here is derived from an EMBL/GenBank/DDBJ whole genome shotgun (WGS) entry which is preliminary data.</text>
</comment>
<accession>A0ABW8I8K3</accession>
<organism evidence="10 11">
    <name type="scientific">Bacillus lumedeiriae</name>
    <dbReference type="NCBI Taxonomy" id="3058829"/>
    <lineage>
        <taxon>Bacteria</taxon>
        <taxon>Bacillati</taxon>
        <taxon>Bacillota</taxon>
        <taxon>Bacilli</taxon>
        <taxon>Bacillales</taxon>
        <taxon>Bacillaceae</taxon>
        <taxon>Bacillus</taxon>
    </lineage>
</organism>
<dbReference type="PANTHER" id="PTHR30572">
    <property type="entry name" value="MEMBRANE COMPONENT OF TRANSPORTER-RELATED"/>
    <property type="match status" value="1"/>
</dbReference>
<sequence length="413" mass="45248">MFDNIKLSFQSIYAHKMRSILTMLGVIIGIASIIAIVSMIEGQKESLKSEMIGTGNNSITVMFQSDMNPGMMGEYIGDVQEEPPPNALPPITKERLQEAASLDLVKNVAVFYQSYAQVFHLNHFSDTDIYAVDDRYLASFPIRMIEGRKVTPTEYNRGHQVTMINETTKNNLFPDGEAVNKIIEVNAVPFRVVGVYQEEKNKEKNMFAMDYEQGKMLIPTAAWPHLGSFNDMPQIIVQTEHSDDLEAAGQAVASVLNEDIPADSTWHYSIPNLNEIMADLDEFNRAFSLLLGGIASISLLVGGIGVMNIMLVSVTERTREIGIKKALGAKRWVILAQFLTESAVLTSLGGIIGILTGLGGAKAIAHFAHLPFAIPVPAIVGSVLFSMAVGIIFGLIPSLKAAKMKPIDALRYE</sequence>
<gene>
    <name evidence="10" type="ORF">QYG89_07435</name>
</gene>
<feature type="domain" description="ABC3 transporter permease C-terminal" evidence="8">
    <location>
        <begin position="294"/>
        <end position="406"/>
    </location>
</feature>
<keyword evidence="5 7" id="KW-0472">Membrane</keyword>
<evidence type="ECO:0000256" key="2">
    <source>
        <dbReference type="ARBA" id="ARBA00022475"/>
    </source>
</evidence>
<protein>
    <submittedName>
        <fullName evidence="10">ABC transporter permease</fullName>
    </submittedName>
</protein>
<feature type="transmembrane region" description="Helical" evidence="7">
    <location>
        <begin position="286"/>
        <end position="311"/>
    </location>
</feature>
<dbReference type="InterPro" id="IPR025857">
    <property type="entry name" value="MacB_PCD"/>
</dbReference>
<evidence type="ECO:0000256" key="3">
    <source>
        <dbReference type="ARBA" id="ARBA00022692"/>
    </source>
</evidence>
<dbReference type="Proteomes" id="UP001619911">
    <property type="component" value="Unassembled WGS sequence"/>
</dbReference>
<evidence type="ECO:0000313" key="11">
    <source>
        <dbReference type="Proteomes" id="UP001619911"/>
    </source>
</evidence>
<keyword evidence="11" id="KW-1185">Reference proteome</keyword>
<keyword evidence="4 7" id="KW-1133">Transmembrane helix</keyword>
<evidence type="ECO:0000256" key="4">
    <source>
        <dbReference type="ARBA" id="ARBA00022989"/>
    </source>
</evidence>
<feature type="transmembrane region" description="Helical" evidence="7">
    <location>
        <begin position="20"/>
        <end position="40"/>
    </location>
</feature>
<comment type="similarity">
    <text evidence="6">Belongs to the ABC-4 integral membrane protein family.</text>
</comment>
<evidence type="ECO:0000256" key="7">
    <source>
        <dbReference type="SAM" id="Phobius"/>
    </source>
</evidence>
<feature type="domain" description="MacB-like periplasmic core" evidence="9">
    <location>
        <begin position="19"/>
        <end position="253"/>
    </location>
</feature>
<evidence type="ECO:0000313" key="10">
    <source>
        <dbReference type="EMBL" id="MFK2825519.1"/>
    </source>
</evidence>
<reference evidence="10 11" key="1">
    <citation type="submission" date="2023-07" db="EMBL/GenBank/DDBJ databases">
        <title>Bacillus lucianemedeirus sp. nov, a new species isolated from an immunobiological production facility.</title>
        <authorList>
            <person name="Costa L.V."/>
            <person name="Miranda R.V.S.L."/>
            <person name="Brandao M.L.L."/>
            <person name="Reis C.M.F."/>
            <person name="Frazao A.M."/>
            <person name="Cruz F.V."/>
            <person name="Baio P.V.P."/>
            <person name="Veras J.F.C."/>
            <person name="Ramos J.N."/>
            <person name="Vieira V."/>
        </authorList>
    </citation>
    <scope>NUCLEOTIDE SEQUENCE [LARGE SCALE GENOMIC DNA]</scope>
    <source>
        <strain evidence="10 11">B190/17</strain>
    </source>
</reference>
<dbReference type="PANTHER" id="PTHR30572:SF4">
    <property type="entry name" value="ABC TRANSPORTER PERMEASE YTRF"/>
    <property type="match status" value="1"/>
</dbReference>
<evidence type="ECO:0000259" key="9">
    <source>
        <dbReference type="Pfam" id="PF12704"/>
    </source>
</evidence>
<proteinExistence type="inferred from homology"/>
<dbReference type="EMBL" id="JAUIYO010000003">
    <property type="protein sequence ID" value="MFK2825519.1"/>
    <property type="molecule type" value="Genomic_DNA"/>
</dbReference>
<evidence type="ECO:0000256" key="5">
    <source>
        <dbReference type="ARBA" id="ARBA00023136"/>
    </source>
</evidence>
<evidence type="ECO:0000256" key="6">
    <source>
        <dbReference type="ARBA" id="ARBA00038076"/>
    </source>
</evidence>